<dbReference type="GO" id="GO:0004784">
    <property type="term" value="F:superoxide dismutase activity"/>
    <property type="evidence" value="ECO:0007669"/>
    <property type="project" value="UniProtKB-EC"/>
</dbReference>
<keyword evidence="5" id="KW-0964">Secreted</keyword>
<dbReference type="AlphaFoldDB" id="A0A8H4PA56"/>
<dbReference type="Gene3D" id="2.60.40.200">
    <property type="entry name" value="Superoxide dismutase, copper/zinc binding domain"/>
    <property type="match status" value="1"/>
</dbReference>
<dbReference type="GO" id="GO:0046872">
    <property type="term" value="F:metal ion binding"/>
    <property type="evidence" value="ECO:0007669"/>
    <property type="project" value="InterPro"/>
</dbReference>
<dbReference type="SUPFAM" id="SSF49329">
    <property type="entry name" value="Cu,Zn superoxide dismutase-like"/>
    <property type="match status" value="1"/>
</dbReference>
<reference evidence="10 11" key="1">
    <citation type="submission" date="2020-01" db="EMBL/GenBank/DDBJ databases">
        <title>Identification and distribution of gene clusters putatively required for synthesis of sphingolipid metabolism inhibitors in phylogenetically diverse species of the filamentous fungus Fusarium.</title>
        <authorList>
            <person name="Kim H.-S."/>
            <person name="Busman M."/>
            <person name="Brown D.W."/>
            <person name="Divon H."/>
            <person name="Uhlig S."/>
            <person name="Proctor R.H."/>
        </authorList>
    </citation>
    <scope>NUCLEOTIDE SEQUENCE [LARGE SCALE GENOMIC DNA]</scope>
    <source>
        <strain evidence="10 11">NRRL 20459</strain>
    </source>
</reference>
<evidence type="ECO:0000256" key="5">
    <source>
        <dbReference type="ARBA" id="ARBA00022525"/>
    </source>
</evidence>
<sequence length="270" mass="28095">MRAHATLAVLLTALAGQVVGQDALKVQDNPPGVPYKATLPKDRFFKDAALDGNVKGSIFAQATDSGNGVKFKVKFSNLPKEGGPFTYHLHAAPVPSDGNCTETLAHLDPFGRGQQPPCDSDDPASCEVGDLSGKHGKIDSDPFEAEFIDYYASTKQGIGAFFGNRSFVLHYSNTTRLTCANFVSQIDTTPAHNATYSAPAYLPTPTETINPSTNTPIKTPGASGTKTGGAGGAEPSSTETNTPTTPNAASALALPVHLALACVMALAFAL</sequence>
<name>A0A8H4PA56_9HYPO</name>
<comment type="subcellular location">
    <subcellularLocation>
        <location evidence="1">Cell envelope</location>
    </subcellularLocation>
    <subcellularLocation>
        <location evidence="2">Secreted</location>
    </subcellularLocation>
</comment>
<feature type="compositionally biased region" description="Polar residues" evidence="8">
    <location>
        <begin position="205"/>
        <end position="217"/>
    </location>
</feature>
<organism evidence="10 11">
    <name type="scientific">Fusarium albosuccineum</name>
    <dbReference type="NCBI Taxonomy" id="1237068"/>
    <lineage>
        <taxon>Eukaryota</taxon>
        <taxon>Fungi</taxon>
        <taxon>Dikarya</taxon>
        <taxon>Ascomycota</taxon>
        <taxon>Pezizomycotina</taxon>
        <taxon>Sordariomycetes</taxon>
        <taxon>Hypocreomycetidae</taxon>
        <taxon>Hypocreales</taxon>
        <taxon>Nectriaceae</taxon>
        <taxon>Fusarium</taxon>
        <taxon>Fusarium decemcellulare species complex</taxon>
    </lineage>
</organism>
<keyword evidence="9" id="KW-0732">Signal</keyword>
<dbReference type="FunFam" id="2.60.40.200:FF:000007">
    <property type="entry name" value="Cell surface Cu-only superoxide dismutase 5"/>
    <property type="match status" value="1"/>
</dbReference>
<accession>A0A8H4PA56</accession>
<dbReference type="GO" id="GO:0005576">
    <property type="term" value="C:extracellular region"/>
    <property type="evidence" value="ECO:0007669"/>
    <property type="project" value="UniProtKB-SubCell"/>
</dbReference>
<evidence type="ECO:0000256" key="8">
    <source>
        <dbReference type="SAM" id="MobiDB-lite"/>
    </source>
</evidence>
<evidence type="ECO:0000256" key="3">
    <source>
        <dbReference type="ARBA" id="ARBA00010457"/>
    </source>
</evidence>
<comment type="catalytic activity">
    <reaction evidence="7">
        <text>2 superoxide + 2 H(+) = H2O2 + O2</text>
        <dbReference type="Rhea" id="RHEA:20696"/>
        <dbReference type="ChEBI" id="CHEBI:15378"/>
        <dbReference type="ChEBI" id="CHEBI:15379"/>
        <dbReference type="ChEBI" id="CHEBI:16240"/>
        <dbReference type="ChEBI" id="CHEBI:18421"/>
        <dbReference type="EC" id="1.15.1.1"/>
    </reaction>
</comment>
<evidence type="ECO:0000313" key="10">
    <source>
        <dbReference type="EMBL" id="KAF4468044.1"/>
    </source>
</evidence>
<dbReference type="OrthoDB" id="159229at2759"/>
<feature type="signal peptide" evidence="9">
    <location>
        <begin position="1"/>
        <end position="20"/>
    </location>
</feature>
<feature type="chain" id="PRO_5034200660" description="superoxide dismutase" evidence="9">
    <location>
        <begin position="21"/>
        <end position="270"/>
    </location>
</feature>
<feature type="region of interest" description="Disordered" evidence="8">
    <location>
        <begin position="205"/>
        <end position="246"/>
    </location>
</feature>
<dbReference type="EMBL" id="JAADYS010000663">
    <property type="protein sequence ID" value="KAF4468044.1"/>
    <property type="molecule type" value="Genomic_DNA"/>
</dbReference>
<feature type="compositionally biased region" description="Low complexity" evidence="8">
    <location>
        <begin position="233"/>
        <end position="246"/>
    </location>
</feature>
<evidence type="ECO:0000256" key="4">
    <source>
        <dbReference type="ARBA" id="ARBA00012682"/>
    </source>
</evidence>
<protein>
    <recommendedName>
        <fullName evidence="4">superoxide dismutase</fullName>
        <ecNumber evidence="4">1.15.1.1</ecNumber>
    </recommendedName>
</protein>
<keyword evidence="11" id="KW-1185">Reference proteome</keyword>
<dbReference type="EC" id="1.15.1.1" evidence="4"/>
<proteinExistence type="inferred from homology"/>
<evidence type="ECO:0000256" key="9">
    <source>
        <dbReference type="SAM" id="SignalP"/>
    </source>
</evidence>
<dbReference type="InterPro" id="IPR036423">
    <property type="entry name" value="SOD-like_Cu/Zn_dom_sf"/>
</dbReference>
<evidence type="ECO:0000256" key="1">
    <source>
        <dbReference type="ARBA" id="ARBA00004196"/>
    </source>
</evidence>
<dbReference type="Proteomes" id="UP000554235">
    <property type="component" value="Unassembled WGS sequence"/>
</dbReference>
<comment type="similarity">
    <text evidence="3">Belongs to the Cu-Zn superoxide dismutase family.</text>
</comment>
<evidence type="ECO:0000256" key="6">
    <source>
        <dbReference type="ARBA" id="ARBA00022862"/>
    </source>
</evidence>
<evidence type="ECO:0000313" key="11">
    <source>
        <dbReference type="Proteomes" id="UP000554235"/>
    </source>
</evidence>
<comment type="caution">
    <text evidence="10">The sequence shown here is derived from an EMBL/GenBank/DDBJ whole genome shotgun (WGS) entry which is preliminary data.</text>
</comment>
<evidence type="ECO:0000256" key="2">
    <source>
        <dbReference type="ARBA" id="ARBA00004613"/>
    </source>
</evidence>
<evidence type="ECO:0000256" key="7">
    <source>
        <dbReference type="ARBA" id="ARBA00049204"/>
    </source>
</evidence>
<gene>
    <name evidence="10" type="ORF">FALBO_5084</name>
</gene>
<keyword evidence="6" id="KW-0049">Antioxidant</keyword>